<dbReference type="SUPFAM" id="SSF51905">
    <property type="entry name" value="FAD/NAD(P)-binding domain"/>
    <property type="match status" value="1"/>
</dbReference>
<reference evidence="7 8" key="1">
    <citation type="submission" date="2017-04" db="EMBL/GenBank/DDBJ databases">
        <authorList>
            <person name="Afonso C.L."/>
            <person name="Miller P.J."/>
            <person name="Scott M.A."/>
            <person name="Spackman E."/>
            <person name="Goraichik I."/>
            <person name="Dimitrov K.M."/>
            <person name="Suarez D.L."/>
            <person name="Swayne D.E."/>
        </authorList>
    </citation>
    <scope>NUCLEOTIDE SEQUENCE [LARGE SCALE GENOMIC DNA]</scope>
    <source>
        <strain evidence="7 8">DSM 11270</strain>
    </source>
</reference>
<name>A0A1W1VDP8_DESTI</name>
<proteinExistence type="inferred from homology"/>
<comment type="cofactor">
    <cofactor evidence="1">
        <name>FAD</name>
        <dbReference type="ChEBI" id="CHEBI:57692"/>
    </cofactor>
</comment>
<dbReference type="EMBL" id="FWWT01000018">
    <property type="protein sequence ID" value="SMB91446.1"/>
    <property type="molecule type" value="Genomic_DNA"/>
</dbReference>
<accession>A0A1W1VDP8</accession>
<dbReference type="PRINTS" id="PR00411">
    <property type="entry name" value="PNDRDTASEI"/>
</dbReference>
<keyword evidence="4" id="KW-0274">FAD</keyword>
<dbReference type="InterPro" id="IPR059103">
    <property type="entry name" value="FixC-like_C"/>
</dbReference>
<dbReference type="AlphaFoldDB" id="A0A1W1VDP8"/>
<dbReference type="OrthoDB" id="9806565at2"/>
<dbReference type="Gene3D" id="3.50.50.60">
    <property type="entry name" value="FAD/NAD(P)-binding domain"/>
    <property type="match status" value="1"/>
</dbReference>
<sequence length="434" mass="48116">MVQERFDAIVVGAGPSGLSAAITMARAGLKVIIFERGEYPGSKNVMGGVIYREPTSRVFPEFWKEAPIERPLVETNYWFMTDNAATKIGYRTADFMEDPYNSFTVLRARFDKWAGEEAKKAGALLICETVVEDIIKEDGKVVGVKTGRENGNVYADVVVISEGANSLLTQASLGMQKNHLPANHFAIYAKEIISLPKEKIEDRFGLEKGMGATIDMFGDTTNGMVGTAFLYTNNESVSLGVGALISQLSEKGVNPNDLLEKLKRHPAVKPLIEGGEPKEYLAHMIPEGGYKAIPKLYGNGVVIVGDAAQLVNGLHREGSNLAITSGKIAAEVIIDAFGKGDFSEESLANYDKRLRETFVIKDLQKYQDSSSHFEENPDLFATYPKFMSMALKEFFTVNSVSKKDKQKIIMKNVFDERSKWKLGKDLYHIWRVLK</sequence>
<feature type="domain" description="FixC-like C-terminal" evidence="6">
    <location>
        <begin position="371"/>
        <end position="433"/>
    </location>
</feature>
<comment type="similarity">
    <text evidence="2">Belongs to the ETF-QO/FixC family.</text>
</comment>
<keyword evidence="3" id="KW-0285">Flavoprotein</keyword>
<dbReference type="InterPro" id="IPR036188">
    <property type="entry name" value="FAD/NAD-bd_sf"/>
</dbReference>
<dbReference type="GO" id="GO:0016491">
    <property type="term" value="F:oxidoreductase activity"/>
    <property type="evidence" value="ECO:0007669"/>
    <property type="project" value="UniProtKB-KW"/>
</dbReference>
<evidence type="ECO:0000256" key="2">
    <source>
        <dbReference type="ARBA" id="ARBA00006796"/>
    </source>
</evidence>
<dbReference type="PANTHER" id="PTHR43624:SF2">
    <property type="entry name" value="ELECTRON TRANSFER FLAVOPROTEIN-QUINONE OXIDOREDUCTASE YDIS-RELATED"/>
    <property type="match status" value="1"/>
</dbReference>
<dbReference type="Pfam" id="PF26311">
    <property type="entry name" value="ETF-QO_FixC_C"/>
    <property type="match status" value="1"/>
</dbReference>
<evidence type="ECO:0000256" key="3">
    <source>
        <dbReference type="ARBA" id="ARBA00022630"/>
    </source>
</evidence>
<evidence type="ECO:0000256" key="4">
    <source>
        <dbReference type="ARBA" id="ARBA00022827"/>
    </source>
</evidence>
<dbReference type="Pfam" id="PF12831">
    <property type="entry name" value="FAD_oxidored"/>
    <property type="match status" value="1"/>
</dbReference>
<keyword evidence="5" id="KW-0560">Oxidoreductase</keyword>
<evidence type="ECO:0000259" key="6">
    <source>
        <dbReference type="Pfam" id="PF26311"/>
    </source>
</evidence>
<evidence type="ECO:0000256" key="5">
    <source>
        <dbReference type="ARBA" id="ARBA00023002"/>
    </source>
</evidence>
<evidence type="ECO:0000256" key="1">
    <source>
        <dbReference type="ARBA" id="ARBA00001974"/>
    </source>
</evidence>
<protein>
    <submittedName>
        <fullName evidence="7">Electron transfer flavoprotein-quinone oxidoreductase</fullName>
    </submittedName>
</protein>
<dbReference type="STRING" id="656914.SAMN00017405_2303"/>
<dbReference type="InterPro" id="IPR039651">
    <property type="entry name" value="FixC-like"/>
</dbReference>
<keyword evidence="8" id="KW-1185">Reference proteome</keyword>
<dbReference type="RefSeq" id="WP_084053341.1">
    <property type="nucleotide sequence ID" value="NZ_FWWT01000018.1"/>
</dbReference>
<dbReference type="PANTHER" id="PTHR43624">
    <property type="entry name" value="ELECTRON TRANSFER FLAVOPROTEIN-QUINONE OXIDOREDUCTASE YDIS-RELATED"/>
    <property type="match status" value="1"/>
</dbReference>
<dbReference type="SUPFAM" id="SSF54373">
    <property type="entry name" value="FAD-linked reductases, C-terminal domain"/>
    <property type="match status" value="1"/>
</dbReference>
<gene>
    <name evidence="7" type="ORF">SAMN00017405_2303</name>
</gene>
<evidence type="ECO:0000313" key="7">
    <source>
        <dbReference type="EMBL" id="SMB91446.1"/>
    </source>
</evidence>
<organism evidence="7 8">
    <name type="scientific">Desulfonispora thiosulfatigenes DSM 11270</name>
    <dbReference type="NCBI Taxonomy" id="656914"/>
    <lineage>
        <taxon>Bacteria</taxon>
        <taxon>Bacillati</taxon>
        <taxon>Bacillota</taxon>
        <taxon>Clostridia</taxon>
        <taxon>Eubacteriales</taxon>
        <taxon>Peptococcaceae</taxon>
        <taxon>Desulfonispora</taxon>
    </lineage>
</organism>
<evidence type="ECO:0000313" key="8">
    <source>
        <dbReference type="Proteomes" id="UP000192731"/>
    </source>
</evidence>
<dbReference type="Proteomes" id="UP000192731">
    <property type="component" value="Unassembled WGS sequence"/>
</dbReference>